<feature type="region of interest" description="Disordered" evidence="1">
    <location>
        <begin position="1"/>
        <end position="36"/>
    </location>
</feature>
<protein>
    <recommendedName>
        <fullName evidence="2">DUF5681 domain-containing protein</fullName>
    </recommendedName>
</protein>
<evidence type="ECO:0000313" key="3">
    <source>
        <dbReference type="EMBL" id="VVN47687.1"/>
    </source>
</evidence>
<name>A0A5E6Y3T2_PSEFL</name>
<proteinExistence type="predicted"/>
<dbReference type="AlphaFoldDB" id="A0A5E6Y3T2"/>
<dbReference type="Proteomes" id="UP000327167">
    <property type="component" value="Unassembled WGS sequence"/>
</dbReference>
<organism evidence="3 4">
    <name type="scientific">Pseudomonas fluorescens</name>
    <dbReference type="NCBI Taxonomy" id="294"/>
    <lineage>
        <taxon>Bacteria</taxon>
        <taxon>Pseudomonadati</taxon>
        <taxon>Pseudomonadota</taxon>
        <taxon>Gammaproteobacteria</taxon>
        <taxon>Pseudomonadales</taxon>
        <taxon>Pseudomonadaceae</taxon>
        <taxon>Pseudomonas</taxon>
    </lineage>
</organism>
<feature type="domain" description="DUF5681" evidence="2">
    <location>
        <begin position="18"/>
        <end position="73"/>
    </location>
</feature>
<evidence type="ECO:0000259" key="2">
    <source>
        <dbReference type="Pfam" id="PF18932"/>
    </source>
</evidence>
<dbReference type="InterPro" id="IPR043736">
    <property type="entry name" value="DUF5681"/>
</dbReference>
<dbReference type="RefSeq" id="WP_224794850.1">
    <property type="nucleotide sequence ID" value="NZ_CABVHJ010000040.1"/>
</dbReference>
<evidence type="ECO:0000256" key="1">
    <source>
        <dbReference type="SAM" id="MobiDB-lite"/>
    </source>
</evidence>
<gene>
    <name evidence="3" type="ORF">PS655_06000</name>
</gene>
<dbReference type="Pfam" id="PF18932">
    <property type="entry name" value="DUF5681"/>
    <property type="match status" value="1"/>
</dbReference>
<reference evidence="3 4" key="1">
    <citation type="submission" date="2019-09" db="EMBL/GenBank/DDBJ databases">
        <authorList>
            <person name="Chandra G."/>
            <person name="Truman W A."/>
        </authorList>
    </citation>
    <scope>NUCLEOTIDE SEQUENCE [LARGE SCALE GENOMIC DNA]</scope>
    <source>
        <strain evidence="3">PS655</strain>
    </source>
</reference>
<sequence length="147" mass="15324">MAKPLPPAESAPGRVAGGRFAPGHSGNPGGRSGQTQAIRAKLAEGAEAVTRKILAAAKKGDMQACRLILERLVPPMKPTSEPVQFDLDDTDLPSAARSIMRAVANGQLAPDQGKSLIDGLGAVARVIEVTELQKAIDELRQQIGGLQ</sequence>
<accession>A0A5E6Y3T2</accession>
<evidence type="ECO:0000313" key="4">
    <source>
        <dbReference type="Proteomes" id="UP000327167"/>
    </source>
</evidence>
<dbReference type="EMBL" id="CABVHJ010000040">
    <property type="protein sequence ID" value="VVN47687.1"/>
    <property type="molecule type" value="Genomic_DNA"/>
</dbReference>